<protein>
    <recommendedName>
        <fullName evidence="7">Glycosyltransferase 2-like domain-containing protein</fullName>
    </recommendedName>
</protein>
<dbReference type="InterPro" id="IPR029044">
    <property type="entry name" value="Nucleotide-diphossugar_trans"/>
</dbReference>
<name>A0A0F5ITH3_9BACT</name>
<dbReference type="Pfam" id="PF13641">
    <property type="entry name" value="Glyco_tranf_2_3"/>
    <property type="match status" value="1"/>
</dbReference>
<comment type="caution">
    <text evidence="5">The sequence shown here is derived from an EMBL/GenBank/DDBJ whole genome shotgun (WGS) entry which is preliminary data.</text>
</comment>
<dbReference type="PANTHER" id="PTHR43630">
    <property type="entry name" value="POLY-BETA-1,6-N-ACETYL-D-GLUCOSAMINE SYNTHASE"/>
    <property type="match status" value="1"/>
</dbReference>
<evidence type="ECO:0000256" key="4">
    <source>
        <dbReference type="SAM" id="Phobius"/>
    </source>
</evidence>
<evidence type="ECO:0000256" key="3">
    <source>
        <dbReference type="ARBA" id="ARBA00022679"/>
    </source>
</evidence>
<evidence type="ECO:0008006" key="7">
    <source>
        <dbReference type="Google" id="ProtNLM"/>
    </source>
</evidence>
<feature type="transmembrane region" description="Helical" evidence="4">
    <location>
        <begin position="300"/>
        <end position="325"/>
    </location>
</feature>
<dbReference type="AlphaFoldDB" id="A0A0F5ITH3"/>
<dbReference type="SUPFAM" id="SSF53448">
    <property type="entry name" value="Nucleotide-diphospho-sugar transferases"/>
    <property type="match status" value="1"/>
</dbReference>
<keyword evidence="2" id="KW-0328">Glycosyltransferase</keyword>
<dbReference type="Proteomes" id="UP000033047">
    <property type="component" value="Unassembled WGS sequence"/>
</dbReference>
<dbReference type="HOGENOM" id="CLU_023978_5_1_10"/>
<dbReference type="PANTHER" id="PTHR43630:SF1">
    <property type="entry name" value="POLY-BETA-1,6-N-ACETYL-D-GLUCOSAMINE SYNTHASE"/>
    <property type="match status" value="1"/>
</dbReference>
<evidence type="ECO:0000256" key="1">
    <source>
        <dbReference type="ARBA" id="ARBA00006739"/>
    </source>
</evidence>
<evidence type="ECO:0000313" key="5">
    <source>
        <dbReference type="EMBL" id="KKB48869.1"/>
    </source>
</evidence>
<proteinExistence type="inferred from homology"/>
<organism evidence="5 6">
    <name type="scientific">Parabacteroides goldsteinii DSM 19448 = WAL 12034</name>
    <dbReference type="NCBI Taxonomy" id="927665"/>
    <lineage>
        <taxon>Bacteria</taxon>
        <taxon>Pseudomonadati</taxon>
        <taxon>Bacteroidota</taxon>
        <taxon>Bacteroidia</taxon>
        <taxon>Bacteroidales</taxon>
        <taxon>Tannerellaceae</taxon>
        <taxon>Parabacteroides</taxon>
    </lineage>
</organism>
<dbReference type="STRING" id="927665.HMPREF1535_04098"/>
<dbReference type="GO" id="GO:0016757">
    <property type="term" value="F:glycosyltransferase activity"/>
    <property type="evidence" value="ECO:0007669"/>
    <property type="project" value="UniProtKB-KW"/>
</dbReference>
<sequence>MNFLFQLDTLLFIITAIFTGYNLFFTLASFVKRKKGKTDHVKTQSIVVIFAAYKEDRVIKESVESFMKQDYPRDKFQVVVVSDHMEEATNLALGQLPITLFTPDFQESMKHKSISYALDHLEGFDRVIIMDADNITDTDFLTRINQATQTVKVLQAHRTRKNENTSVAVWDGISEEINNTIFRKGRVNVGLSSALIGSGMVFDFEWLKQHMHECKTFAEDKELEAILARDNIFVDYSDDIYVYDEKTARQDILIRQRSRWFHAQILAFSLITKDFNIRKINLSYIDKVIQWIPFPRPVRFLLIFLMILFWSVVSFSVAIKWYYLLIIKIGTYLLAIPRNMYTQDFFVSITKLPSMMIALLRSYTASICRVKKKDMSFNNTPHHITKKNNHETSMK</sequence>
<feature type="transmembrane region" description="Helical" evidence="4">
    <location>
        <begin position="12"/>
        <end position="31"/>
    </location>
</feature>
<keyword evidence="4" id="KW-0472">Membrane</keyword>
<gene>
    <name evidence="5" type="ORF">HMPREF1535_04098</name>
</gene>
<accession>A0A0F5ITH3</accession>
<dbReference type="EMBL" id="AQHV01000021">
    <property type="protein sequence ID" value="KKB48869.1"/>
    <property type="molecule type" value="Genomic_DNA"/>
</dbReference>
<evidence type="ECO:0000313" key="6">
    <source>
        <dbReference type="Proteomes" id="UP000033047"/>
    </source>
</evidence>
<comment type="similarity">
    <text evidence="1">Belongs to the glycosyltransferase 2 family.</text>
</comment>
<dbReference type="PATRIC" id="fig|927665.4.peg.4212"/>
<reference evidence="5 6" key="1">
    <citation type="submission" date="2013-04" db="EMBL/GenBank/DDBJ databases">
        <title>The Genome Sequence of Parabacteroides goldsteinii DSM 19448.</title>
        <authorList>
            <consortium name="The Broad Institute Genomics Platform"/>
            <person name="Earl A."/>
            <person name="Ward D."/>
            <person name="Feldgarden M."/>
            <person name="Gevers D."/>
            <person name="Martens E."/>
            <person name="Sakamoto M."/>
            <person name="Benno Y."/>
            <person name="Song Y."/>
            <person name="Liu C."/>
            <person name="Lee J."/>
            <person name="Bolanos M."/>
            <person name="Vaisanen M.L."/>
            <person name="Finegold S.M."/>
            <person name="Walker B."/>
            <person name="Young S."/>
            <person name="Zeng Q."/>
            <person name="Gargeya S."/>
            <person name="Fitzgerald M."/>
            <person name="Haas B."/>
            <person name="Abouelleil A."/>
            <person name="Allen A.W."/>
            <person name="Alvarado L."/>
            <person name="Arachchi H.M."/>
            <person name="Berlin A.M."/>
            <person name="Chapman S.B."/>
            <person name="Gainer-Dewar J."/>
            <person name="Goldberg J."/>
            <person name="Griggs A."/>
            <person name="Gujja S."/>
            <person name="Hansen M."/>
            <person name="Howarth C."/>
            <person name="Imamovic A."/>
            <person name="Ireland A."/>
            <person name="Larimer J."/>
            <person name="McCowan C."/>
            <person name="Murphy C."/>
            <person name="Pearson M."/>
            <person name="Poon T.W."/>
            <person name="Priest M."/>
            <person name="Roberts A."/>
            <person name="Saif S."/>
            <person name="Shea T."/>
            <person name="Sisk P."/>
            <person name="Sykes S."/>
            <person name="Wortman J."/>
            <person name="Nusbaum C."/>
            <person name="Birren B."/>
        </authorList>
    </citation>
    <scope>NUCLEOTIDE SEQUENCE [LARGE SCALE GENOMIC DNA]</scope>
    <source>
        <strain evidence="5 6">DSM 19448</strain>
    </source>
</reference>
<keyword evidence="3" id="KW-0808">Transferase</keyword>
<keyword evidence="4" id="KW-0812">Transmembrane</keyword>
<dbReference type="Gene3D" id="3.90.550.10">
    <property type="entry name" value="Spore Coat Polysaccharide Biosynthesis Protein SpsA, Chain A"/>
    <property type="match status" value="1"/>
</dbReference>
<evidence type="ECO:0000256" key="2">
    <source>
        <dbReference type="ARBA" id="ARBA00022676"/>
    </source>
</evidence>
<keyword evidence="4" id="KW-1133">Transmembrane helix</keyword>
<dbReference type="RefSeq" id="WP_046147265.1">
    <property type="nucleotide sequence ID" value="NZ_KQ033913.1"/>
</dbReference>